<organism evidence="2">
    <name type="scientific">Eucalyptus grandis</name>
    <name type="common">Flooded gum</name>
    <dbReference type="NCBI Taxonomy" id="71139"/>
    <lineage>
        <taxon>Eukaryota</taxon>
        <taxon>Viridiplantae</taxon>
        <taxon>Streptophyta</taxon>
        <taxon>Embryophyta</taxon>
        <taxon>Tracheophyta</taxon>
        <taxon>Spermatophyta</taxon>
        <taxon>Magnoliopsida</taxon>
        <taxon>eudicotyledons</taxon>
        <taxon>Gunneridae</taxon>
        <taxon>Pentapetalae</taxon>
        <taxon>rosids</taxon>
        <taxon>malvids</taxon>
        <taxon>Myrtales</taxon>
        <taxon>Myrtaceae</taxon>
        <taxon>Myrtoideae</taxon>
        <taxon>Eucalypteae</taxon>
        <taxon>Eucalyptus</taxon>
    </lineage>
</organism>
<protein>
    <recommendedName>
        <fullName evidence="3">Secreted protein</fullName>
    </recommendedName>
</protein>
<dbReference type="EMBL" id="KK198757">
    <property type="protein sequence ID" value="KCW73648.1"/>
    <property type="molecule type" value="Genomic_DNA"/>
</dbReference>
<evidence type="ECO:0008006" key="3">
    <source>
        <dbReference type="Google" id="ProtNLM"/>
    </source>
</evidence>
<dbReference type="AlphaFoldDB" id="A0A059C596"/>
<evidence type="ECO:0000256" key="1">
    <source>
        <dbReference type="SAM" id="SignalP"/>
    </source>
</evidence>
<evidence type="ECO:0000313" key="2">
    <source>
        <dbReference type="EMBL" id="KCW73648.1"/>
    </source>
</evidence>
<keyword evidence="1" id="KW-0732">Signal</keyword>
<name>A0A059C596_EUCGR</name>
<accession>A0A059C596</accession>
<feature type="chain" id="PRO_5001568957" description="Secreted protein" evidence="1">
    <location>
        <begin position="18"/>
        <end position="66"/>
    </location>
</feature>
<reference evidence="2" key="1">
    <citation type="submission" date="2013-07" db="EMBL/GenBank/DDBJ databases">
        <title>The genome of Eucalyptus grandis.</title>
        <authorList>
            <person name="Schmutz J."/>
            <person name="Hayes R."/>
            <person name="Myburg A."/>
            <person name="Tuskan G."/>
            <person name="Grattapaglia D."/>
            <person name="Rokhsar D.S."/>
        </authorList>
    </citation>
    <scope>NUCLEOTIDE SEQUENCE</scope>
    <source>
        <tissue evidence="2">Leaf extractions</tissue>
    </source>
</reference>
<dbReference type="InParanoid" id="A0A059C596"/>
<dbReference type="Gramene" id="KCW73648">
    <property type="protein sequence ID" value="KCW73648"/>
    <property type="gene ID" value="EUGRSUZ_E02227"/>
</dbReference>
<sequence>MLAISLTLCHYMIFHWASFVSLGCKDTTTYLHYSKRSRERERVVQHNMQSLKGPAAILFQLFERIG</sequence>
<feature type="signal peptide" evidence="1">
    <location>
        <begin position="1"/>
        <end position="17"/>
    </location>
</feature>
<gene>
    <name evidence="2" type="ORF">EUGRSUZ_E02227</name>
</gene>
<proteinExistence type="predicted"/>